<evidence type="ECO:0000313" key="3">
    <source>
        <dbReference type="Proteomes" id="UP000256838"/>
    </source>
</evidence>
<sequence>MLLRRWSYARLRRRHRRHSSRSAILGANGTAAVHFDALRQETLIALRNFAIVADAAPLHHGRTSRPAARPSHPASSQETPLCLRASRRAQAPV</sequence>
<reference evidence="2 3" key="1">
    <citation type="submission" date="2018-08" db="EMBL/GenBank/DDBJ databases">
        <title>Paraburkholderia sp. DHOM06 isolated from forest soil.</title>
        <authorList>
            <person name="Gao Z.-H."/>
            <person name="Qiu L.-H."/>
        </authorList>
    </citation>
    <scope>NUCLEOTIDE SEQUENCE [LARGE SCALE GENOMIC DNA]</scope>
    <source>
        <strain evidence="2 3">DHOM06</strain>
    </source>
</reference>
<protein>
    <submittedName>
        <fullName evidence="2">Uncharacterized protein</fullName>
    </submittedName>
</protein>
<dbReference type="Proteomes" id="UP000256838">
    <property type="component" value="Unassembled WGS sequence"/>
</dbReference>
<evidence type="ECO:0000313" key="2">
    <source>
        <dbReference type="EMBL" id="RDU98446.1"/>
    </source>
</evidence>
<proteinExistence type="predicted"/>
<dbReference type="EMBL" id="QRGA01000007">
    <property type="protein sequence ID" value="RDU98446.1"/>
    <property type="molecule type" value="Genomic_DNA"/>
</dbReference>
<gene>
    <name evidence="2" type="ORF">DWV00_14195</name>
</gene>
<comment type="caution">
    <text evidence="2">The sequence shown here is derived from an EMBL/GenBank/DDBJ whole genome shotgun (WGS) entry which is preliminary data.</text>
</comment>
<dbReference type="AlphaFoldDB" id="A0A3D8K0K2"/>
<name>A0A3D8K0K2_9BURK</name>
<organism evidence="2 3">
    <name type="scientific">Trinickia dinghuensis</name>
    <dbReference type="NCBI Taxonomy" id="2291023"/>
    <lineage>
        <taxon>Bacteria</taxon>
        <taxon>Pseudomonadati</taxon>
        <taxon>Pseudomonadota</taxon>
        <taxon>Betaproteobacteria</taxon>
        <taxon>Burkholderiales</taxon>
        <taxon>Burkholderiaceae</taxon>
        <taxon>Trinickia</taxon>
    </lineage>
</organism>
<evidence type="ECO:0000256" key="1">
    <source>
        <dbReference type="SAM" id="MobiDB-lite"/>
    </source>
</evidence>
<feature type="region of interest" description="Disordered" evidence="1">
    <location>
        <begin position="59"/>
        <end position="93"/>
    </location>
</feature>
<keyword evidence="3" id="KW-1185">Reference proteome</keyword>
<accession>A0A3D8K0K2</accession>